<evidence type="ECO:0000256" key="1">
    <source>
        <dbReference type="SAM" id="Phobius"/>
    </source>
</evidence>
<comment type="caution">
    <text evidence="2">The sequence shown here is derived from an EMBL/GenBank/DDBJ whole genome shotgun (WGS) entry which is preliminary data.</text>
</comment>
<evidence type="ECO:0000313" key="2">
    <source>
        <dbReference type="EMBL" id="KTD73579.1"/>
    </source>
</evidence>
<dbReference type="PROSITE" id="PS51257">
    <property type="entry name" value="PROKAR_LIPOPROTEIN"/>
    <property type="match status" value="1"/>
</dbReference>
<organism evidence="2 3">
    <name type="scientific">Legionella tucsonensis</name>
    <dbReference type="NCBI Taxonomy" id="40335"/>
    <lineage>
        <taxon>Bacteria</taxon>
        <taxon>Pseudomonadati</taxon>
        <taxon>Pseudomonadota</taxon>
        <taxon>Gammaproteobacteria</taxon>
        <taxon>Legionellales</taxon>
        <taxon>Legionellaceae</taxon>
        <taxon>Legionella</taxon>
    </lineage>
</organism>
<keyword evidence="3" id="KW-1185">Reference proteome</keyword>
<name>A0A0W0ZWP9_9GAMM</name>
<accession>A0A0W0ZWP9</accession>
<dbReference type="Proteomes" id="UP000054693">
    <property type="component" value="Unassembled WGS sequence"/>
</dbReference>
<dbReference type="AlphaFoldDB" id="A0A0W0ZWP9"/>
<evidence type="ECO:0000313" key="3">
    <source>
        <dbReference type="Proteomes" id="UP000054693"/>
    </source>
</evidence>
<keyword evidence="1" id="KW-1133">Transmembrane helix</keyword>
<protein>
    <submittedName>
        <fullName evidence="2">Uncharacterized protein</fullName>
    </submittedName>
</protein>
<dbReference type="EMBL" id="LNZA01000001">
    <property type="protein sequence ID" value="KTD73579.1"/>
    <property type="molecule type" value="Genomic_DNA"/>
</dbReference>
<gene>
    <name evidence="2" type="ORF">Ltuc_1426</name>
</gene>
<reference evidence="2 3" key="1">
    <citation type="submission" date="2015-11" db="EMBL/GenBank/DDBJ databases">
        <title>Genomic analysis of 38 Legionella species identifies large and diverse effector repertoires.</title>
        <authorList>
            <person name="Burstein D."/>
            <person name="Amaro F."/>
            <person name="Zusman T."/>
            <person name="Lifshitz Z."/>
            <person name="Cohen O."/>
            <person name="Gilbert J.A."/>
            <person name="Pupko T."/>
            <person name="Shuman H.A."/>
            <person name="Segal G."/>
        </authorList>
    </citation>
    <scope>NUCLEOTIDE SEQUENCE [LARGE SCALE GENOMIC DNA]</scope>
    <source>
        <strain evidence="2 3">ATCC 49180</strain>
    </source>
</reference>
<feature type="transmembrane region" description="Helical" evidence="1">
    <location>
        <begin position="6"/>
        <end position="26"/>
    </location>
</feature>
<proteinExistence type="predicted"/>
<sequence>MKNMNFINFSCIIIGVSCRAAVMAALSPRFTMGMQSSLSVLASNPHNLFAFVEYA</sequence>
<keyword evidence="1" id="KW-0472">Membrane</keyword>
<keyword evidence="1" id="KW-0812">Transmembrane</keyword>